<organism evidence="1 2">
    <name type="scientific">Stentor coeruleus</name>
    <dbReference type="NCBI Taxonomy" id="5963"/>
    <lineage>
        <taxon>Eukaryota</taxon>
        <taxon>Sar</taxon>
        <taxon>Alveolata</taxon>
        <taxon>Ciliophora</taxon>
        <taxon>Postciliodesmatophora</taxon>
        <taxon>Heterotrichea</taxon>
        <taxon>Heterotrichida</taxon>
        <taxon>Stentoridae</taxon>
        <taxon>Stentor</taxon>
    </lineage>
</organism>
<evidence type="ECO:0000313" key="2">
    <source>
        <dbReference type="Proteomes" id="UP000187209"/>
    </source>
</evidence>
<reference evidence="1 2" key="1">
    <citation type="submission" date="2016-11" db="EMBL/GenBank/DDBJ databases">
        <title>The macronuclear genome of Stentor coeruleus: a giant cell with tiny introns.</title>
        <authorList>
            <person name="Slabodnick M."/>
            <person name="Ruby J.G."/>
            <person name="Reiff S.B."/>
            <person name="Swart E.C."/>
            <person name="Gosai S."/>
            <person name="Prabakaran S."/>
            <person name="Witkowska E."/>
            <person name="Larue G.E."/>
            <person name="Fisher S."/>
            <person name="Freeman R.M."/>
            <person name="Gunawardena J."/>
            <person name="Chu W."/>
            <person name="Stover N.A."/>
            <person name="Gregory B.D."/>
            <person name="Nowacki M."/>
            <person name="Derisi J."/>
            <person name="Roy S.W."/>
            <person name="Marshall W.F."/>
            <person name="Sood P."/>
        </authorList>
    </citation>
    <scope>NUCLEOTIDE SEQUENCE [LARGE SCALE GENOMIC DNA]</scope>
    <source>
        <strain evidence="1">WM001</strain>
    </source>
</reference>
<dbReference type="Proteomes" id="UP000187209">
    <property type="component" value="Unassembled WGS sequence"/>
</dbReference>
<gene>
    <name evidence="1" type="ORF">SteCoe_11370</name>
</gene>
<keyword evidence="2" id="KW-1185">Reference proteome</keyword>
<dbReference type="AlphaFoldDB" id="A0A1R2CDC2"/>
<comment type="caution">
    <text evidence="1">The sequence shown here is derived from an EMBL/GenBank/DDBJ whole genome shotgun (WGS) entry which is preliminary data.</text>
</comment>
<evidence type="ECO:0000313" key="1">
    <source>
        <dbReference type="EMBL" id="OMJ86975.1"/>
    </source>
</evidence>
<sequence length="173" mass="20518">MSNLPTWIVSELKHSKHQSESFPPRLRHLFRSEFKTPEVIRNSPKALNLHKISKTYLKKKRLPHLEPIEFKNKCSKLWMKFDSRLNSIVRKFSPKIKQKVAEKNPFYTPQLKFYKNTNKKRIYNLRRASNPVQNSFSTDEECAENGIQCDLESESSENDIKIHVANYVHYINL</sequence>
<name>A0A1R2CDC2_9CILI</name>
<proteinExistence type="predicted"/>
<dbReference type="EMBL" id="MPUH01000189">
    <property type="protein sequence ID" value="OMJ86975.1"/>
    <property type="molecule type" value="Genomic_DNA"/>
</dbReference>
<protein>
    <submittedName>
        <fullName evidence="1">Uncharacterized protein</fullName>
    </submittedName>
</protein>
<accession>A0A1R2CDC2</accession>